<evidence type="ECO:0000256" key="1">
    <source>
        <dbReference type="SAM" id="MobiDB-lite"/>
    </source>
</evidence>
<comment type="caution">
    <text evidence="2">The sequence shown here is derived from an EMBL/GenBank/DDBJ whole genome shotgun (WGS) entry which is preliminary data.</text>
</comment>
<evidence type="ECO:0000313" key="3">
    <source>
        <dbReference type="Proteomes" id="UP001558613"/>
    </source>
</evidence>
<protein>
    <submittedName>
        <fullName evidence="2">Uncharacterized protein</fullName>
    </submittedName>
</protein>
<feature type="region of interest" description="Disordered" evidence="1">
    <location>
        <begin position="66"/>
        <end position="113"/>
    </location>
</feature>
<dbReference type="Proteomes" id="UP001558613">
    <property type="component" value="Unassembled WGS sequence"/>
</dbReference>
<reference evidence="2 3" key="1">
    <citation type="submission" date="2023-09" db="EMBL/GenBank/DDBJ databases">
        <authorList>
            <person name="Wang M."/>
        </authorList>
    </citation>
    <scope>NUCLEOTIDE SEQUENCE [LARGE SCALE GENOMIC DNA]</scope>
    <source>
        <strain evidence="2">GT-2023</strain>
        <tissue evidence="2">Liver</tissue>
    </source>
</reference>
<evidence type="ECO:0000313" key="2">
    <source>
        <dbReference type="EMBL" id="KAL1263605.1"/>
    </source>
</evidence>
<dbReference type="EMBL" id="JAYMGO010000013">
    <property type="protein sequence ID" value="KAL1263605.1"/>
    <property type="molecule type" value="Genomic_DNA"/>
</dbReference>
<organism evidence="2 3">
    <name type="scientific">Cirrhinus molitorella</name>
    <name type="common">mud carp</name>
    <dbReference type="NCBI Taxonomy" id="172907"/>
    <lineage>
        <taxon>Eukaryota</taxon>
        <taxon>Metazoa</taxon>
        <taxon>Chordata</taxon>
        <taxon>Craniata</taxon>
        <taxon>Vertebrata</taxon>
        <taxon>Euteleostomi</taxon>
        <taxon>Actinopterygii</taxon>
        <taxon>Neopterygii</taxon>
        <taxon>Teleostei</taxon>
        <taxon>Ostariophysi</taxon>
        <taxon>Cypriniformes</taxon>
        <taxon>Cyprinidae</taxon>
        <taxon>Labeoninae</taxon>
        <taxon>Labeonini</taxon>
        <taxon>Cirrhinus</taxon>
    </lineage>
</organism>
<proteinExistence type="predicted"/>
<gene>
    <name evidence="2" type="ORF">QQF64_006344</name>
</gene>
<sequence length="142" mass="16113">MLEPNSDVPWPAGRKVNEQLIQMPPKDTNRITVVVENTTDEEVILTARTVLGWLHAVDAIHTLEVRPPPLTEHQPKSSQFNKDLPPETLPRAQESEEWDPPVNLSHLPEEQQERARQLLTAECLPKMTGILDVSVTLKWTFA</sequence>
<keyword evidence="3" id="KW-1185">Reference proteome</keyword>
<name>A0ABR3MG68_9TELE</name>
<accession>A0ABR3MG68</accession>